<keyword evidence="2" id="KW-1133">Transmembrane helix</keyword>
<evidence type="ECO:0000313" key="4">
    <source>
        <dbReference type="Proteomes" id="UP000762676"/>
    </source>
</evidence>
<organism evidence="3 4">
    <name type="scientific">Elysia marginata</name>
    <dbReference type="NCBI Taxonomy" id="1093978"/>
    <lineage>
        <taxon>Eukaryota</taxon>
        <taxon>Metazoa</taxon>
        <taxon>Spiralia</taxon>
        <taxon>Lophotrochozoa</taxon>
        <taxon>Mollusca</taxon>
        <taxon>Gastropoda</taxon>
        <taxon>Heterobranchia</taxon>
        <taxon>Euthyneura</taxon>
        <taxon>Panpulmonata</taxon>
        <taxon>Sacoglossa</taxon>
        <taxon>Placobranchoidea</taxon>
        <taxon>Plakobranchidae</taxon>
        <taxon>Elysia</taxon>
    </lineage>
</organism>
<evidence type="ECO:0000256" key="2">
    <source>
        <dbReference type="SAM" id="Phobius"/>
    </source>
</evidence>
<feature type="transmembrane region" description="Helical" evidence="2">
    <location>
        <begin position="233"/>
        <end position="253"/>
    </location>
</feature>
<keyword evidence="4" id="KW-1185">Reference proteome</keyword>
<feature type="compositionally biased region" description="Low complexity" evidence="1">
    <location>
        <begin position="193"/>
        <end position="207"/>
    </location>
</feature>
<evidence type="ECO:0008006" key="5">
    <source>
        <dbReference type="Google" id="ProtNLM"/>
    </source>
</evidence>
<dbReference type="Proteomes" id="UP000762676">
    <property type="component" value="Unassembled WGS sequence"/>
</dbReference>
<comment type="caution">
    <text evidence="3">The sequence shown here is derived from an EMBL/GenBank/DDBJ whole genome shotgun (WGS) entry which is preliminary data.</text>
</comment>
<sequence>MLNADRLKMLQMQAPSCTQSGNEEVQQKIMKIIMTQVDENCEPIKKSQSKPKKVDPTPPLETNLDTDNTTSSVNDTSSVPGDEGDADVPAVDTKPEEPPKPGPTMMVPDFSKIKTHPMWDTLVNMAQSAFQLDLEKIAAMSKEEQIQEMKTMPPDMAAKLPALKALLGENADDYFYSVPKPQSRKRRQAEDGATTSVPSSVNTTVAAPAEKTESVTKPSKNELSEKEKKPKLYLAYGLLFVLVKLIVLIVVVVEVVVVVAVVVVVVVVVVVLVVVLVVVEVVVAVVAA</sequence>
<feature type="region of interest" description="Disordered" evidence="1">
    <location>
        <begin position="177"/>
        <end position="222"/>
    </location>
</feature>
<evidence type="ECO:0000313" key="3">
    <source>
        <dbReference type="EMBL" id="GFS25944.1"/>
    </source>
</evidence>
<feature type="compositionally biased region" description="Low complexity" evidence="1">
    <location>
        <begin position="65"/>
        <end position="79"/>
    </location>
</feature>
<keyword evidence="2" id="KW-0812">Transmembrane</keyword>
<feature type="transmembrane region" description="Helical" evidence="2">
    <location>
        <begin position="259"/>
        <end position="287"/>
    </location>
</feature>
<reference evidence="3 4" key="1">
    <citation type="journal article" date="2021" name="Elife">
        <title>Chloroplast acquisition without the gene transfer in kleptoplastic sea slugs, Plakobranchus ocellatus.</title>
        <authorList>
            <person name="Maeda T."/>
            <person name="Takahashi S."/>
            <person name="Yoshida T."/>
            <person name="Shimamura S."/>
            <person name="Takaki Y."/>
            <person name="Nagai Y."/>
            <person name="Toyoda A."/>
            <person name="Suzuki Y."/>
            <person name="Arimoto A."/>
            <person name="Ishii H."/>
            <person name="Satoh N."/>
            <person name="Nishiyama T."/>
            <person name="Hasebe M."/>
            <person name="Maruyama T."/>
            <person name="Minagawa J."/>
            <person name="Obokata J."/>
            <person name="Shigenobu S."/>
        </authorList>
    </citation>
    <scope>NUCLEOTIDE SEQUENCE [LARGE SCALE GENOMIC DNA]</scope>
</reference>
<name>A0AAV4JV56_9GAST</name>
<accession>A0AAV4JV56</accession>
<evidence type="ECO:0000256" key="1">
    <source>
        <dbReference type="SAM" id="MobiDB-lite"/>
    </source>
</evidence>
<protein>
    <recommendedName>
        <fullName evidence="5">STI1/HOP DP domain-containing protein</fullName>
    </recommendedName>
</protein>
<keyword evidence="2" id="KW-0472">Membrane</keyword>
<feature type="region of interest" description="Disordered" evidence="1">
    <location>
        <begin position="41"/>
        <end position="106"/>
    </location>
</feature>
<dbReference type="EMBL" id="BMAT01010384">
    <property type="protein sequence ID" value="GFS25944.1"/>
    <property type="molecule type" value="Genomic_DNA"/>
</dbReference>
<feature type="compositionally biased region" description="Basic and acidic residues" evidence="1">
    <location>
        <begin position="210"/>
        <end position="222"/>
    </location>
</feature>
<proteinExistence type="predicted"/>
<dbReference type="AlphaFoldDB" id="A0AAV4JV56"/>
<gene>
    <name evidence="3" type="ORF">ElyMa_005197400</name>
</gene>